<protein>
    <submittedName>
        <fullName evidence="1">Uncharacterized protein</fullName>
    </submittedName>
</protein>
<accession>A0ABN3HFG2</accession>
<organism evidence="1 2">
    <name type="scientific">Gordonia cholesterolivorans</name>
    <dbReference type="NCBI Taxonomy" id="559625"/>
    <lineage>
        <taxon>Bacteria</taxon>
        <taxon>Bacillati</taxon>
        <taxon>Actinomycetota</taxon>
        <taxon>Actinomycetes</taxon>
        <taxon>Mycobacteriales</taxon>
        <taxon>Gordoniaceae</taxon>
        <taxon>Gordonia</taxon>
    </lineage>
</organism>
<dbReference type="RefSeq" id="WP_006897607.1">
    <property type="nucleotide sequence ID" value="NZ_BAAARB010000008.1"/>
</dbReference>
<name>A0ABN3HFG2_9ACTN</name>
<proteinExistence type="predicted"/>
<gene>
    <name evidence="1" type="ORF">GCM10009855_18160</name>
</gene>
<keyword evidence="2" id="KW-1185">Reference proteome</keyword>
<comment type="caution">
    <text evidence="1">The sequence shown here is derived from an EMBL/GenBank/DDBJ whole genome shotgun (WGS) entry which is preliminary data.</text>
</comment>
<evidence type="ECO:0000313" key="1">
    <source>
        <dbReference type="EMBL" id="GAA2378599.1"/>
    </source>
</evidence>
<dbReference type="EMBL" id="BAAARB010000008">
    <property type="protein sequence ID" value="GAA2378599.1"/>
    <property type="molecule type" value="Genomic_DNA"/>
</dbReference>
<reference evidence="1 2" key="1">
    <citation type="journal article" date="2019" name="Int. J. Syst. Evol. Microbiol.">
        <title>The Global Catalogue of Microorganisms (GCM) 10K type strain sequencing project: providing services to taxonomists for standard genome sequencing and annotation.</title>
        <authorList>
            <consortium name="The Broad Institute Genomics Platform"/>
            <consortium name="The Broad Institute Genome Sequencing Center for Infectious Disease"/>
            <person name="Wu L."/>
            <person name="Ma J."/>
        </authorList>
    </citation>
    <scope>NUCLEOTIDE SEQUENCE [LARGE SCALE GENOMIC DNA]</scope>
    <source>
        <strain evidence="1 2">JCM 16227</strain>
    </source>
</reference>
<sequence length="70" mass="7674">MSAVRFDATPSDGMTTAVIRYGTPTQSTEVEYPDAVLMRVWDDGALAVFAASGCTLEFAQPGTYWSFTWK</sequence>
<dbReference type="Proteomes" id="UP001501170">
    <property type="component" value="Unassembled WGS sequence"/>
</dbReference>
<evidence type="ECO:0000313" key="2">
    <source>
        <dbReference type="Proteomes" id="UP001501170"/>
    </source>
</evidence>